<gene>
    <name evidence="7" type="ORF">NNJEOMEG_00706</name>
</gene>
<dbReference type="GO" id="GO:0005886">
    <property type="term" value="C:plasma membrane"/>
    <property type="evidence" value="ECO:0007669"/>
    <property type="project" value="UniProtKB-SubCell"/>
</dbReference>
<evidence type="ECO:0008006" key="9">
    <source>
        <dbReference type="Google" id="ProtNLM"/>
    </source>
</evidence>
<dbReference type="RefSeq" id="WP_173081364.1">
    <property type="nucleotide sequence ID" value="NZ_BLTE01000002.1"/>
</dbReference>
<evidence type="ECO:0000256" key="1">
    <source>
        <dbReference type="ARBA" id="ARBA00004651"/>
    </source>
</evidence>
<keyword evidence="3 6" id="KW-0812">Transmembrane</keyword>
<evidence type="ECO:0000256" key="6">
    <source>
        <dbReference type="SAM" id="Phobius"/>
    </source>
</evidence>
<name>A0A6V8LRB2_9BACT</name>
<comment type="caution">
    <text evidence="7">The sequence shown here is derived from an EMBL/GenBank/DDBJ whole genome shotgun (WGS) entry which is preliminary data.</text>
</comment>
<evidence type="ECO:0000256" key="5">
    <source>
        <dbReference type="ARBA" id="ARBA00023136"/>
    </source>
</evidence>
<evidence type="ECO:0000313" key="8">
    <source>
        <dbReference type="Proteomes" id="UP000494245"/>
    </source>
</evidence>
<keyword evidence="2" id="KW-1003">Cell membrane</keyword>
<dbReference type="AlphaFoldDB" id="A0A6V8LRB2"/>
<evidence type="ECO:0000256" key="4">
    <source>
        <dbReference type="ARBA" id="ARBA00022989"/>
    </source>
</evidence>
<reference evidence="7 8" key="2">
    <citation type="submission" date="2020-05" db="EMBL/GenBank/DDBJ databases">
        <title>Draft genome sequence of Desulfovibrio sp. strainFSS-1.</title>
        <authorList>
            <person name="Shimoshige H."/>
            <person name="Kobayashi H."/>
            <person name="Maekawa T."/>
        </authorList>
    </citation>
    <scope>NUCLEOTIDE SEQUENCE [LARGE SCALE GENOMIC DNA]</scope>
    <source>
        <strain evidence="7 8">SIID29052-01</strain>
    </source>
</reference>
<proteinExistence type="predicted"/>
<feature type="transmembrane region" description="Helical" evidence="6">
    <location>
        <begin position="108"/>
        <end position="128"/>
    </location>
</feature>
<evidence type="ECO:0000256" key="2">
    <source>
        <dbReference type="ARBA" id="ARBA00022475"/>
    </source>
</evidence>
<reference evidence="7 8" key="1">
    <citation type="submission" date="2020-04" db="EMBL/GenBank/DDBJ databases">
        <authorList>
            <consortium name="Desulfovibrio sp. FSS-1 genome sequencing consortium"/>
            <person name="Shimoshige H."/>
            <person name="Kobayashi H."/>
            <person name="Maekawa T."/>
        </authorList>
    </citation>
    <scope>NUCLEOTIDE SEQUENCE [LARGE SCALE GENOMIC DNA]</scope>
    <source>
        <strain evidence="7 8">SIID29052-01</strain>
    </source>
</reference>
<evidence type="ECO:0000256" key="3">
    <source>
        <dbReference type="ARBA" id="ARBA00022692"/>
    </source>
</evidence>
<keyword evidence="4 6" id="KW-1133">Transmembrane helix</keyword>
<sequence>MREWIGRFLARIGFHHPEGRTLLRDQIMMALVTSLAALVLSQGGTWGVAWTCGAALITVNFWWMVRFAQGLLASTAGAVGGSFFRFFVRLGITGVGLYLMIVEAGWPVWATLGGMSTVMVTILVWGALKRAGSNSAKEA</sequence>
<protein>
    <recommendedName>
        <fullName evidence="9">ATP synthase I chain</fullName>
    </recommendedName>
</protein>
<organism evidence="7 8">
    <name type="scientific">Fundidesulfovibrio magnetotacticus</name>
    <dbReference type="NCBI Taxonomy" id="2730080"/>
    <lineage>
        <taxon>Bacteria</taxon>
        <taxon>Pseudomonadati</taxon>
        <taxon>Thermodesulfobacteriota</taxon>
        <taxon>Desulfovibrionia</taxon>
        <taxon>Desulfovibrionales</taxon>
        <taxon>Desulfovibrionaceae</taxon>
        <taxon>Fundidesulfovibrio</taxon>
    </lineage>
</organism>
<feature type="transmembrane region" description="Helical" evidence="6">
    <location>
        <begin position="86"/>
        <end position="102"/>
    </location>
</feature>
<accession>A0A6V8LRB2</accession>
<dbReference type="EMBL" id="BLTE01000002">
    <property type="protein sequence ID" value="GFK92878.1"/>
    <property type="molecule type" value="Genomic_DNA"/>
</dbReference>
<keyword evidence="8" id="KW-1185">Reference proteome</keyword>
<evidence type="ECO:0000313" key="7">
    <source>
        <dbReference type="EMBL" id="GFK92878.1"/>
    </source>
</evidence>
<dbReference type="Pfam" id="PF03899">
    <property type="entry name" value="ATP-synt_I"/>
    <property type="match status" value="1"/>
</dbReference>
<comment type="subcellular location">
    <subcellularLocation>
        <location evidence="1">Cell membrane</location>
        <topology evidence="1">Multi-pass membrane protein</topology>
    </subcellularLocation>
</comment>
<dbReference type="Proteomes" id="UP000494245">
    <property type="component" value="Unassembled WGS sequence"/>
</dbReference>
<keyword evidence="5 6" id="KW-0472">Membrane</keyword>
<dbReference type="InterPro" id="IPR005598">
    <property type="entry name" value="ATP_synth_I"/>
</dbReference>